<reference evidence="1 2" key="1">
    <citation type="submission" date="2015-01" db="EMBL/GenBank/DDBJ databases">
        <title>Evolution of Trichinella species and genotypes.</title>
        <authorList>
            <person name="Korhonen P.K."/>
            <person name="Edoardo P."/>
            <person name="Giuseppe L.R."/>
            <person name="Gasser R.B."/>
        </authorList>
    </citation>
    <scope>NUCLEOTIDE SEQUENCE [LARGE SCALE GENOMIC DNA]</scope>
    <source>
        <strain evidence="1">ISS417</strain>
    </source>
</reference>
<sequence>MVFEQHIFNALNIRNAVDITNAEINSAMLK</sequence>
<evidence type="ECO:0000313" key="2">
    <source>
        <dbReference type="Proteomes" id="UP000055048"/>
    </source>
</evidence>
<dbReference type="Proteomes" id="UP000055048">
    <property type="component" value="Unassembled WGS sequence"/>
</dbReference>
<dbReference type="AlphaFoldDB" id="A0A0V0SPZ7"/>
<name>A0A0V0SPZ7_9BILA</name>
<protein>
    <submittedName>
        <fullName evidence="1">Uncharacterized protein</fullName>
    </submittedName>
</protein>
<comment type="caution">
    <text evidence="1">The sequence shown here is derived from an EMBL/GenBank/DDBJ whole genome shotgun (WGS) entry which is preliminary data.</text>
</comment>
<gene>
    <name evidence="1" type="ORF">T05_10706</name>
</gene>
<evidence type="ECO:0000313" key="1">
    <source>
        <dbReference type="EMBL" id="KRX28629.1"/>
    </source>
</evidence>
<keyword evidence="2" id="KW-1185">Reference proteome</keyword>
<dbReference type="EMBL" id="JYDJ01004274">
    <property type="protein sequence ID" value="KRX28629.1"/>
    <property type="molecule type" value="Genomic_DNA"/>
</dbReference>
<accession>A0A0V0SPZ7</accession>
<organism evidence="1 2">
    <name type="scientific">Trichinella murrelli</name>
    <dbReference type="NCBI Taxonomy" id="144512"/>
    <lineage>
        <taxon>Eukaryota</taxon>
        <taxon>Metazoa</taxon>
        <taxon>Ecdysozoa</taxon>
        <taxon>Nematoda</taxon>
        <taxon>Enoplea</taxon>
        <taxon>Dorylaimia</taxon>
        <taxon>Trichinellida</taxon>
        <taxon>Trichinellidae</taxon>
        <taxon>Trichinella</taxon>
    </lineage>
</organism>
<proteinExistence type="predicted"/>